<evidence type="ECO:0000256" key="1">
    <source>
        <dbReference type="ARBA" id="ARBA00002809"/>
    </source>
</evidence>
<feature type="region of interest" description="Disordered" evidence="8">
    <location>
        <begin position="1"/>
        <end position="46"/>
    </location>
</feature>
<evidence type="ECO:0000313" key="11">
    <source>
        <dbReference type="Proteomes" id="UP000091857"/>
    </source>
</evidence>
<protein>
    <recommendedName>
        <fullName evidence="9">H15 domain-containing protein</fullName>
    </recommendedName>
</protein>
<dbReference type="GO" id="GO:0005634">
    <property type="term" value="C:nucleus"/>
    <property type="evidence" value="ECO:0000318"/>
    <property type="project" value="GO_Central"/>
</dbReference>
<dbReference type="Gramene" id="Manes.08G136300.1.v8.1">
    <property type="protein sequence ID" value="Manes.08G136300.1.v8.1.CDS"/>
    <property type="gene ID" value="Manes.08G136300.v8.1"/>
</dbReference>
<reference evidence="11" key="1">
    <citation type="journal article" date="2016" name="Nat. Biotechnol.">
        <title>Sequencing wild and cultivated cassava and related species reveals extensive interspecific hybridization and genetic diversity.</title>
        <authorList>
            <person name="Bredeson J.V."/>
            <person name="Lyons J.B."/>
            <person name="Prochnik S.E."/>
            <person name="Wu G.A."/>
            <person name="Ha C.M."/>
            <person name="Edsinger-Gonzales E."/>
            <person name="Grimwood J."/>
            <person name="Schmutz J."/>
            <person name="Rabbi I.Y."/>
            <person name="Egesi C."/>
            <person name="Nauluvula P."/>
            <person name="Lebot V."/>
            <person name="Ndunguru J."/>
            <person name="Mkamilo G."/>
            <person name="Bart R.S."/>
            <person name="Setter T.L."/>
            <person name="Gleadow R.M."/>
            <person name="Kulakow P."/>
            <person name="Ferguson M.E."/>
            <person name="Rounsley S."/>
            <person name="Rokhsar D.S."/>
        </authorList>
    </citation>
    <scope>NUCLEOTIDE SEQUENCE [LARGE SCALE GENOMIC DNA]</scope>
    <source>
        <strain evidence="11">cv. AM560-2</strain>
    </source>
</reference>
<dbReference type="GO" id="GO:0030261">
    <property type="term" value="P:chromosome condensation"/>
    <property type="evidence" value="ECO:0000318"/>
    <property type="project" value="GO_Central"/>
</dbReference>
<dbReference type="GO" id="GO:0045910">
    <property type="term" value="P:negative regulation of DNA recombination"/>
    <property type="evidence" value="ECO:0000318"/>
    <property type="project" value="GO_Central"/>
</dbReference>
<feature type="compositionally biased region" description="Low complexity" evidence="8">
    <location>
        <begin position="210"/>
        <end position="227"/>
    </location>
</feature>
<evidence type="ECO:0000256" key="2">
    <source>
        <dbReference type="ARBA" id="ARBA00004123"/>
    </source>
</evidence>
<keyword evidence="4 7" id="KW-0158">Chromosome</keyword>
<comment type="similarity">
    <text evidence="7">Belongs to the histone H1/H5 family.</text>
</comment>
<name>A0A2C9VG21_MANES</name>
<evidence type="ECO:0000256" key="5">
    <source>
        <dbReference type="ARBA" id="ARBA00023125"/>
    </source>
</evidence>
<dbReference type="OMA" id="HIQANHG"/>
<evidence type="ECO:0000256" key="4">
    <source>
        <dbReference type="ARBA" id="ARBA00022454"/>
    </source>
</evidence>
<sequence>MADSEVQAPAVPAVADTKSKRASTKATAAKANAPKAKKATVEKKAKSPRAYPSFLEMITDAIATMKERTGSSQHAITKFIEEKQKKLPSNFRKLLLVQLKRLVASGKLVKVKNSYKLPPTRSAPAKKPADVKPKVAASKPKTGKVVAKPKAKVATKPKPKAPVKAKPTAKPKAKTAVKPKAKPAVKPKAKPAVRPKAKSAVKSKPKPKTVAKPTKVAKTAAKTTPGKKTAKKAKK</sequence>
<evidence type="ECO:0000259" key="9">
    <source>
        <dbReference type="PROSITE" id="PS51504"/>
    </source>
</evidence>
<dbReference type="InterPro" id="IPR005818">
    <property type="entry name" value="Histone_H1/H5_H15"/>
</dbReference>
<dbReference type="CDD" id="cd00073">
    <property type="entry name" value="H15"/>
    <property type="match status" value="1"/>
</dbReference>
<dbReference type="FunFam" id="1.10.10.10:FF:000521">
    <property type="entry name" value="Histone H1"/>
    <property type="match status" value="1"/>
</dbReference>
<dbReference type="SUPFAM" id="SSF46785">
    <property type="entry name" value="Winged helix' DNA-binding domain"/>
    <property type="match status" value="1"/>
</dbReference>
<dbReference type="InterPro" id="IPR005819">
    <property type="entry name" value="H1/H5"/>
</dbReference>
<feature type="compositionally biased region" description="Basic residues" evidence="8">
    <location>
        <begin position="147"/>
        <end position="209"/>
    </location>
</feature>
<accession>A0A2C9VG21</accession>
<dbReference type="GO" id="GO:0006334">
    <property type="term" value="P:nucleosome assembly"/>
    <property type="evidence" value="ECO:0007669"/>
    <property type="project" value="InterPro"/>
</dbReference>
<dbReference type="InterPro" id="IPR036390">
    <property type="entry name" value="WH_DNA-bd_sf"/>
</dbReference>
<proteinExistence type="inferred from homology"/>
<evidence type="ECO:0000313" key="10">
    <source>
        <dbReference type="EMBL" id="OAY44265.1"/>
    </source>
</evidence>
<dbReference type="GO" id="GO:0030527">
    <property type="term" value="F:structural constituent of chromatin"/>
    <property type="evidence" value="ECO:0007669"/>
    <property type="project" value="InterPro"/>
</dbReference>
<evidence type="ECO:0000256" key="8">
    <source>
        <dbReference type="SAM" id="MobiDB-lite"/>
    </source>
</evidence>
<dbReference type="OrthoDB" id="1110759at2759"/>
<dbReference type="PRINTS" id="PR00624">
    <property type="entry name" value="HISTONEH5"/>
</dbReference>
<feature type="domain" description="H15" evidence="9">
    <location>
        <begin position="50"/>
        <end position="119"/>
    </location>
</feature>
<keyword evidence="5 7" id="KW-0238">DNA-binding</keyword>
<dbReference type="Gene3D" id="1.10.10.10">
    <property type="entry name" value="Winged helix-like DNA-binding domain superfamily/Winged helix DNA-binding domain"/>
    <property type="match status" value="1"/>
</dbReference>
<dbReference type="GO" id="GO:0031492">
    <property type="term" value="F:nucleosomal DNA binding"/>
    <property type="evidence" value="ECO:0000318"/>
    <property type="project" value="GO_Central"/>
</dbReference>
<dbReference type="PROSITE" id="PS51504">
    <property type="entry name" value="H15"/>
    <property type="match status" value="1"/>
</dbReference>
<feature type="compositionally biased region" description="Low complexity" evidence="8">
    <location>
        <begin position="24"/>
        <end position="34"/>
    </location>
</feature>
<keyword evidence="6 7" id="KW-0539">Nucleus</keyword>
<feature type="region of interest" description="Disordered" evidence="8">
    <location>
        <begin position="116"/>
        <end position="235"/>
    </location>
</feature>
<evidence type="ECO:0000256" key="7">
    <source>
        <dbReference type="RuleBase" id="RU003894"/>
    </source>
</evidence>
<comment type="caution">
    <text evidence="10">The sequence shown here is derived from an EMBL/GenBank/DDBJ whole genome shotgun (WGS) entry which is preliminary data.</text>
</comment>
<feature type="compositionally biased region" description="Low complexity" evidence="8">
    <location>
        <begin position="134"/>
        <end position="146"/>
    </location>
</feature>
<gene>
    <name evidence="10" type="ORF">MANES_08G136300v8</name>
</gene>
<dbReference type="SMART" id="SM00526">
    <property type="entry name" value="H15"/>
    <property type="match status" value="1"/>
</dbReference>
<dbReference type="EMBL" id="CM004394">
    <property type="protein sequence ID" value="OAY44265.1"/>
    <property type="molecule type" value="Genomic_DNA"/>
</dbReference>
<dbReference type="Proteomes" id="UP000091857">
    <property type="component" value="Chromosome 8"/>
</dbReference>
<evidence type="ECO:0000256" key="3">
    <source>
        <dbReference type="ARBA" id="ARBA00004286"/>
    </source>
</evidence>
<comment type="subcellular location">
    <subcellularLocation>
        <location evidence="3">Chromosome</location>
    </subcellularLocation>
    <subcellularLocation>
        <location evidence="2 7">Nucleus</location>
    </subcellularLocation>
</comment>
<keyword evidence="11" id="KW-1185">Reference proteome</keyword>
<comment type="function">
    <text evidence="1">Histones H1 are necessary for the condensation of nucleosome chains into higher-order structures.</text>
</comment>
<dbReference type="PANTHER" id="PTHR11467">
    <property type="entry name" value="HISTONE H1"/>
    <property type="match status" value="1"/>
</dbReference>
<dbReference type="GO" id="GO:0003690">
    <property type="term" value="F:double-stranded DNA binding"/>
    <property type="evidence" value="ECO:0000318"/>
    <property type="project" value="GO_Central"/>
</dbReference>
<evidence type="ECO:0000256" key="6">
    <source>
        <dbReference type="ARBA" id="ARBA00023242"/>
    </source>
</evidence>
<dbReference type="AlphaFoldDB" id="A0A2C9VG21"/>
<organism evidence="10 11">
    <name type="scientific">Manihot esculenta</name>
    <name type="common">Cassava</name>
    <name type="synonym">Jatropha manihot</name>
    <dbReference type="NCBI Taxonomy" id="3983"/>
    <lineage>
        <taxon>Eukaryota</taxon>
        <taxon>Viridiplantae</taxon>
        <taxon>Streptophyta</taxon>
        <taxon>Embryophyta</taxon>
        <taxon>Tracheophyta</taxon>
        <taxon>Spermatophyta</taxon>
        <taxon>Magnoliopsida</taxon>
        <taxon>eudicotyledons</taxon>
        <taxon>Gunneridae</taxon>
        <taxon>Pentapetalae</taxon>
        <taxon>rosids</taxon>
        <taxon>fabids</taxon>
        <taxon>Malpighiales</taxon>
        <taxon>Euphorbiaceae</taxon>
        <taxon>Crotonoideae</taxon>
        <taxon>Manihoteae</taxon>
        <taxon>Manihot</taxon>
    </lineage>
</organism>
<dbReference type="Pfam" id="PF00538">
    <property type="entry name" value="Linker_histone"/>
    <property type="match status" value="1"/>
</dbReference>
<dbReference type="PANTHER" id="PTHR11467:SF131">
    <property type="entry name" value="HISTONE H1"/>
    <property type="match status" value="1"/>
</dbReference>
<dbReference type="InterPro" id="IPR036388">
    <property type="entry name" value="WH-like_DNA-bd_sf"/>
</dbReference>
<dbReference type="GO" id="GO:0000786">
    <property type="term" value="C:nucleosome"/>
    <property type="evidence" value="ECO:0007669"/>
    <property type="project" value="InterPro"/>
</dbReference>